<protein>
    <submittedName>
        <fullName evidence="4">Uncharacterized protein</fullName>
    </submittedName>
</protein>
<keyword evidence="3" id="KW-0812">Transmembrane</keyword>
<evidence type="ECO:0000256" key="3">
    <source>
        <dbReference type="SAM" id="Phobius"/>
    </source>
</evidence>
<organism evidence="4 5">
    <name type="scientific">Deinandra increscens subsp. villosa</name>
    <dbReference type="NCBI Taxonomy" id="3103831"/>
    <lineage>
        <taxon>Eukaryota</taxon>
        <taxon>Viridiplantae</taxon>
        <taxon>Streptophyta</taxon>
        <taxon>Embryophyta</taxon>
        <taxon>Tracheophyta</taxon>
        <taxon>Spermatophyta</taxon>
        <taxon>Magnoliopsida</taxon>
        <taxon>eudicotyledons</taxon>
        <taxon>Gunneridae</taxon>
        <taxon>Pentapetalae</taxon>
        <taxon>asterids</taxon>
        <taxon>campanulids</taxon>
        <taxon>Asterales</taxon>
        <taxon>Asteraceae</taxon>
        <taxon>Asteroideae</taxon>
        <taxon>Heliantheae alliance</taxon>
        <taxon>Madieae</taxon>
        <taxon>Madiinae</taxon>
        <taxon>Deinandra</taxon>
    </lineage>
</organism>
<reference evidence="4 5" key="1">
    <citation type="submission" date="2024-04" db="EMBL/GenBank/DDBJ databases">
        <title>The reference genome of an endangered Asteraceae, Deinandra increscens subsp. villosa, native to the Central Coast of California.</title>
        <authorList>
            <person name="Guilliams M."/>
            <person name="Hasenstab-Lehman K."/>
            <person name="Meyer R."/>
            <person name="Mcevoy S."/>
        </authorList>
    </citation>
    <scope>NUCLEOTIDE SEQUENCE [LARGE SCALE GENOMIC DNA]</scope>
    <source>
        <tissue evidence="4">Leaf</tissue>
    </source>
</reference>
<evidence type="ECO:0000313" key="4">
    <source>
        <dbReference type="EMBL" id="KAK9080721.1"/>
    </source>
</evidence>
<accession>A0AAP0DTF7</accession>
<dbReference type="PANTHER" id="PTHR34562">
    <property type="entry name" value="WPP DOMAIN-INTERACTING PROTEIN 2"/>
    <property type="match status" value="1"/>
</dbReference>
<feature type="coiled-coil region" evidence="1">
    <location>
        <begin position="135"/>
        <end position="162"/>
    </location>
</feature>
<keyword evidence="3" id="KW-1133">Transmembrane helix</keyword>
<dbReference type="InterPro" id="IPR044696">
    <property type="entry name" value="WIP1/2/3"/>
</dbReference>
<keyword evidence="1" id="KW-0175">Coiled coil</keyword>
<dbReference type="PANTHER" id="PTHR34562:SF8">
    <property type="entry name" value="WPP DOMAIN-INTERACTING PROTEIN 1"/>
    <property type="match status" value="1"/>
</dbReference>
<keyword evidence="5" id="KW-1185">Reference proteome</keyword>
<keyword evidence="3" id="KW-0472">Membrane</keyword>
<evidence type="ECO:0000313" key="5">
    <source>
        <dbReference type="Proteomes" id="UP001408789"/>
    </source>
</evidence>
<gene>
    <name evidence="4" type="ORF">SSX86_000479</name>
</gene>
<sequence>MKIQSPSSNYDIAGDENQFSKTDADSEDVLADSITNLYSATKSFEIELQKLKDVGNEKHESMNIETSLNGLNDLNSDACLQNLKIEIEETMRQKMEAEVQFIAISKAVECFEVQRGMMVEQKKVVAEQMEMMKKVEDAELKAMELRIQAEKLQVTCEDILEKEEVWEVRNMVCGLTLVFCVQLILVGLLVFLICF</sequence>
<feature type="transmembrane region" description="Helical" evidence="3">
    <location>
        <begin position="172"/>
        <end position="193"/>
    </location>
</feature>
<evidence type="ECO:0000256" key="2">
    <source>
        <dbReference type="SAM" id="MobiDB-lite"/>
    </source>
</evidence>
<feature type="compositionally biased region" description="Polar residues" evidence="2">
    <location>
        <begin position="1"/>
        <end position="10"/>
    </location>
</feature>
<dbReference type="AlphaFoldDB" id="A0AAP0DTF7"/>
<comment type="caution">
    <text evidence="4">The sequence shown here is derived from an EMBL/GenBank/DDBJ whole genome shotgun (WGS) entry which is preliminary data.</text>
</comment>
<evidence type="ECO:0000256" key="1">
    <source>
        <dbReference type="SAM" id="Coils"/>
    </source>
</evidence>
<feature type="region of interest" description="Disordered" evidence="2">
    <location>
        <begin position="1"/>
        <end position="24"/>
    </location>
</feature>
<dbReference type="Proteomes" id="UP001408789">
    <property type="component" value="Unassembled WGS sequence"/>
</dbReference>
<dbReference type="EMBL" id="JBCNJP010000002">
    <property type="protein sequence ID" value="KAK9080721.1"/>
    <property type="molecule type" value="Genomic_DNA"/>
</dbReference>
<proteinExistence type="predicted"/>
<name>A0AAP0DTF7_9ASTR</name>